<sequence>MPVNLPGFYLISYCNTTKRRQIETTSSMAVSSSSSCKADGVAIYRNINSFTDCSRINIGISKINLGMKDAKAGNVCS</sequence>
<dbReference type="OrthoDB" id="8354353at2759"/>
<dbReference type="AlphaFoldDB" id="A0A8X6FLK2"/>
<evidence type="ECO:0000313" key="2">
    <source>
        <dbReference type="Proteomes" id="UP000887116"/>
    </source>
</evidence>
<dbReference type="Proteomes" id="UP000887116">
    <property type="component" value="Unassembled WGS sequence"/>
</dbReference>
<dbReference type="EMBL" id="BMAO01032429">
    <property type="protein sequence ID" value="GFQ82124.1"/>
    <property type="molecule type" value="Genomic_DNA"/>
</dbReference>
<gene>
    <name evidence="1" type="primary">NCL1_24956</name>
    <name evidence="1" type="ORF">TNCT_445041</name>
</gene>
<proteinExistence type="predicted"/>
<keyword evidence="2" id="KW-1185">Reference proteome</keyword>
<organism evidence="1 2">
    <name type="scientific">Trichonephila clavata</name>
    <name type="common">Joro spider</name>
    <name type="synonym">Nephila clavata</name>
    <dbReference type="NCBI Taxonomy" id="2740835"/>
    <lineage>
        <taxon>Eukaryota</taxon>
        <taxon>Metazoa</taxon>
        <taxon>Ecdysozoa</taxon>
        <taxon>Arthropoda</taxon>
        <taxon>Chelicerata</taxon>
        <taxon>Arachnida</taxon>
        <taxon>Araneae</taxon>
        <taxon>Araneomorphae</taxon>
        <taxon>Entelegynae</taxon>
        <taxon>Araneoidea</taxon>
        <taxon>Nephilidae</taxon>
        <taxon>Trichonephila</taxon>
    </lineage>
</organism>
<evidence type="ECO:0000313" key="1">
    <source>
        <dbReference type="EMBL" id="GFQ82124.1"/>
    </source>
</evidence>
<accession>A0A8X6FLK2</accession>
<protein>
    <submittedName>
        <fullName evidence="1">Uncharacterized protein</fullName>
    </submittedName>
</protein>
<comment type="caution">
    <text evidence="1">The sequence shown here is derived from an EMBL/GenBank/DDBJ whole genome shotgun (WGS) entry which is preliminary data.</text>
</comment>
<name>A0A8X6FLK2_TRICU</name>
<reference evidence="1" key="1">
    <citation type="submission" date="2020-07" db="EMBL/GenBank/DDBJ databases">
        <title>Multicomponent nature underlies the extraordinary mechanical properties of spider dragline silk.</title>
        <authorList>
            <person name="Kono N."/>
            <person name="Nakamura H."/>
            <person name="Mori M."/>
            <person name="Yoshida Y."/>
            <person name="Ohtoshi R."/>
            <person name="Malay A.D."/>
            <person name="Moran D.A.P."/>
            <person name="Tomita M."/>
            <person name="Numata K."/>
            <person name="Arakawa K."/>
        </authorList>
    </citation>
    <scope>NUCLEOTIDE SEQUENCE</scope>
</reference>